<dbReference type="PROSITE" id="PS50174">
    <property type="entry name" value="G_PATCH"/>
    <property type="match status" value="1"/>
</dbReference>
<gene>
    <name evidence="4" type="ORF">IWZ03DRAFT_374368</name>
</gene>
<feature type="region of interest" description="Disordered" evidence="2">
    <location>
        <begin position="70"/>
        <end position="137"/>
    </location>
</feature>
<dbReference type="SMART" id="SM00443">
    <property type="entry name" value="G_patch"/>
    <property type="match status" value="1"/>
</dbReference>
<keyword evidence="5" id="KW-1185">Reference proteome</keyword>
<sequence length="731" mass="82033">MDRPSFKRKSDANDARARKTQKTADDAAPPAKMSFAQRMMAKMGYKEGQGLGKEGEGILNPIEVRLRPQGAGVGAIKEKTDQAKQEARRAAERRGETYEDSSEEERKARRKRKAAKKSAVESGTSTPSGFSRPKTKYRTAAEIEAAADGLEVPNVLKSLIDATGREQKLLTSTAGLLTPLGGAPSATTEADKIATRARRELEAFADSWSGLTERKQFIDEQEKELQREIDHEEDQYRKMLGIAEAVEKLSNLDVGRPSTADDAAAQWEQAVSELEKLQFEYRNELTQYGLQEAAVAVIAPLFKQEMLDWEPLEKPMHLVPQLHRLRTILGIGKDSLTLHNGRHDLGGYRRPKSTTPYETLLYTLWLPRVRTTITNTWDPYAPNPLIALVEAWKDVLPTFILHNLLNNLIVAKLKDALHEWNPKSSLRHKRGKPLPHVWLFPWLQYLSEEHTNPKSSTGLLTDVRHKFGSALKSWELSRGVLPGLDLWREVLPNLESSLVRYLLPRLALHLQTNFVVDPSDQDLTPLEHVLAWRDFFKPSTLGQLLLAEFFPKWLNVLHLWLTSEPDYEEVGQWFSWWKSQFPDAVNAVPSVAQAWDKGLEMMNQALDLGDAAKEALPQPEVADLAAAQEEGDKKPDFSASTASRAAAEEDATTFKDVVEDWCGENDLLMIPLREADKRTGLPLFRITASASGRGGVVAYIKGDIVWAINRKDDSREPLGLEEALVKRAEGK</sequence>
<feature type="domain" description="G-patch" evidence="3">
    <location>
        <begin position="32"/>
        <end position="78"/>
    </location>
</feature>
<evidence type="ECO:0000256" key="2">
    <source>
        <dbReference type="SAM" id="MobiDB-lite"/>
    </source>
</evidence>
<evidence type="ECO:0000256" key="1">
    <source>
        <dbReference type="ARBA" id="ARBA00010900"/>
    </source>
</evidence>
<feature type="compositionally biased region" description="Basic and acidic residues" evidence="2">
    <location>
        <begin position="1"/>
        <end position="25"/>
    </location>
</feature>
<organism evidence="4 5">
    <name type="scientific">Phyllosticta citriasiana</name>
    <dbReference type="NCBI Taxonomy" id="595635"/>
    <lineage>
        <taxon>Eukaryota</taxon>
        <taxon>Fungi</taxon>
        <taxon>Dikarya</taxon>
        <taxon>Ascomycota</taxon>
        <taxon>Pezizomycotina</taxon>
        <taxon>Dothideomycetes</taxon>
        <taxon>Dothideomycetes incertae sedis</taxon>
        <taxon>Botryosphaeriales</taxon>
        <taxon>Phyllostictaceae</taxon>
        <taxon>Phyllosticta</taxon>
    </lineage>
</organism>
<comment type="caution">
    <text evidence="4">The sequence shown here is derived from an EMBL/GenBank/DDBJ whole genome shotgun (WGS) entry which is preliminary data.</text>
</comment>
<dbReference type="Pfam" id="PF01585">
    <property type="entry name" value="G-patch"/>
    <property type="match status" value="1"/>
</dbReference>
<evidence type="ECO:0000313" key="4">
    <source>
        <dbReference type="EMBL" id="KAK7518673.1"/>
    </source>
</evidence>
<evidence type="ECO:0000259" key="3">
    <source>
        <dbReference type="PROSITE" id="PS50174"/>
    </source>
</evidence>
<dbReference type="InterPro" id="IPR000467">
    <property type="entry name" value="G_patch_dom"/>
</dbReference>
<dbReference type="PANTHER" id="PTHR23329">
    <property type="entry name" value="TUFTELIN-INTERACTING PROTEIN 11-RELATED"/>
    <property type="match status" value="1"/>
</dbReference>
<accession>A0ABR1KTU9</accession>
<dbReference type="PANTHER" id="PTHR23329:SF1">
    <property type="entry name" value="TUFTELIN-INTERACTING PROTEIN 11"/>
    <property type="match status" value="1"/>
</dbReference>
<feature type="region of interest" description="Disordered" evidence="2">
    <location>
        <begin position="1"/>
        <end position="35"/>
    </location>
</feature>
<dbReference type="Proteomes" id="UP001363622">
    <property type="component" value="Unassembled WGS sequence"/>
</dbReference>
<evidence type="ECO:0000313" key="5">
    <source>
        <dbReference type="Proteomes" id="UP001363622"/>
    </source>
</evidence>
<name>A0ABR1KTU9_9PEZI</name>
<feature type="compositionally biased region" description="Basic and acidic residues" evidence="2">
    <location>
        <begin position="76"/>
        <end position="97"/>
    </location>
</feature>
<reference evidence="4 5" key="1">
    <citation type="submission" date="2024-04" db="EMBL/GenBank/DDBJ databases">
        <title>Phyllosticta paracitricarpa is synonymous to the EU quarantine fungus P. citricarpa based on phylogenomic analyses.</title>
        <authorList>
            <consortium name="Lawrence Berkeley National Laboratory"/>
            <person name="Van Ingen-Buijs V.A."/>
            <person name="Van Westerhoven A.C."/>
            <person name="Haridas S."/>
            <person name="Skiadas P."/>
            <person name="Martin F."/>
            <person name="Groenewald J.Z."/>
            <person name="Crous P.W."/>
            <person name="Seidl M.F."/>
        </authorList>
    </citation>
    <scope>NUCLEOTIDE SEQUENCE [LARGE SCALE GENOMIC DNA]</scope>
    <source>
        <strain evidence="4 5">CBS 123371</strain>
    </source>
</reference>
<comment type="similarity">
    <text evidence="1">Belongs to the TFP11/STIP family.</text>
</comment>
<dbReference type="Pfam" id="PF07842">
    <property type="entry name" value="GCFC"/>
    <property type="match status" value="1"/>
</dbReference>
<proteinExistence type="inferred from homology"/>
<dbReference type="InterPro" id="IPR045211">
    <property type="entry name" value="TFP11/STIP/Ntr1"/>
</dbReference>
<dbReference type="InterPro" id="IPR022783">
    <property type="entry name" value="GCFC_dom"/>
</dbReference>
<dbReference type="EMBL" id="JBBPHU010000004">
    <property type="protein sequence ID" value="KAK7518673.1"/>
    <property type="molecule type" value="Genomic_DNA"/>
</dbReference>
<protein>
    <submittedName>
        <fullName evidence="4">G-patch domain-containing protein</fullName>
    </submittedName>
</protein>